<dbReference type="GeneID" id="62165143"/>
<dbReference type="RefSeq" id="XP_038742652.1">
    <property type="nucleotide sequence ID" value="XM_038892069.1"/>
</dbReference>
<feature type="compositionally biased region" description="Pro residues" evidence="1">
    <location>
        <begin position="208"/>
        <end position="228"/>
    </location>
</feature>
<organism evidence="4 5">
    <name type="scientific">Colletotrichum karsti</name>
    <dbReference type="NCBI Taxonomy" id="1095194"/>
    <lineage>
        <taxon>Eukaryota</taxon>
        <taxon>Fungi</taxon>
        <taxon>Dikarya</taxon>
        <taxon>Ascomycota</taxon>
        <taxon>Pezizomycotina</taxon>
        <taxon>Sordariomycetes</taxon>
        <taxon>Hypocreomycetidae</taxon>
        <taxon>Glomerellales</taxon>
        <taxon>Glomerellaceae</taxon>
        <taxon>Colletotrichum</taxon>
        <taxon>Colletotrichum boninense species complex</taxon>
    </lineage>
</organism>
<reference evidence="4" key="1">
    <citation type="submission" date="2020-03" db="EMBL/GenBank/DDBJ databases">
        <authorList>
            <person name="He L."/>
        </authorList>
    </citation>
    <scope>NUCLEOTIDE SEQUENCE</scope>
    <source>
        <strain evidence="4">CkLH20</strain>
    </source>
</reference>
<name>A0A9P6I1L1_9PEZI</name>
<sequence length="300" mass="33637">MKLLSIAALASLAATSVMGGNCPKESTCIQEECSNFQISKHVRTAENVFEETNLGNPILEADCIDRHGTKVFTWLKLKQCLVNRKGQMYWGYNGNSNCRQCSIKERKSNSDPVIMSCWCPDGKTAFTEINLSEGIWHYDGVIGCFAWDGHKQPIAPVKKRSVPEIPAEAAVEARDIDDLSARDPGLTDDPVGANHHRTPAEPRDNKIPSPPIRAPWPQWPRIQPPKIPFVPRSDATVEEEDPTIVETRGDKTPSPPIRAPWPQWPRIQPRKVTVSPRSDDVVDEEPEDVEVGGTRRFRRF</sequence>
<protein>
    <recommendedName>
        <fullName evidence="3">Cyanovirin-N domain-containing protein</fullName>
    </recommendedName>
</protein>
<evidence type="ECO:0000313" key="4">
    <source>
        <dbReference type="EMBL" id="KAF9873191.1"/>
    </source>
</evidence>
<feature type="chain" id="PRO_5040363758" description="Cyanovirin-N domain-containing protein" evidence="2">
    <location>
        <begin position="20"/>
        <end position="300"/>
    </location>
</feature>
<dbReference type="SUPFAM" id="SSF51322">
    <property type="entry name" value="Cyanovirin-N"/>
    <property type="match status" value="1"/>
</dbReference>
<keyword evidence="2" id="KW-0732">Signal</keyword>
<evidence type="ECO:0000313" key="5">
    <source>
        <dbReference type="Proteomes" id="UP000781932"/>
    </source>
</evidence>
<dbReference type="EMBL" id="JAATWM020000033">
    <property type="protein sequence ID" value="KAF9873191.1"/>
    <property type="molecule type" value="Genomic_DNA"/>
</dbReference>
<feature type="compositionally biased region" description="Basic and acidic residues" evidence="1">
    <location>
        <begin position="171"/>
        <end position="181"/>
    </location>
</feature>
<feature type="signal peptide" evidence="2">
    <location>
        <begin position="1"/>
        <end position="19"/>
    </location>
</feature>
<proteinExistence type="predicted"/>
<dbReference type="InterPro" id="IPR036673">
    <property type="entry name" value="Cyanovirin-N_sf"/>
</dbReference>
<feature type="region of interest" description="Disordered" evidence="1">
    <location>
        <begin position="171"/>
        <end position="300"/>
    </location>
</feature>
<dbReference type="Proteomes" id="UP000781932">
    <property type="component" value="Unassembled WGS sequence"/>
</dbReference>
<feature type="domain" description="Cyanovirin-N" evidence="3">
    <location>
        <begin position="54"/>
        <end position="141"/>
    </location>
</feature>
<keyword evidence="5" id="KW-1185">Reference proteome</keyword>
<accession>A0A9P6I1L1</accession>
<evidence type="ECO:0000259" key="3">
    <source>
        <dbReference type="Pfam" id="PF08881"/>
    </source>
</evidence>
<comment type="caution">
    <text evidence="4">The sequence shown here is derived from an EMBL/GenBank/DDBJ whole genome shotgun (WGS) entry which is preliminary data.</text>
</comment>
<dbReference type="AlphaFoldDB" id="A0A9P6I1L1"/>
<reference evidence="4" key="2">
    <citation type="submission" date="2020-11" db="EMBL/GenBank/DDBJ databases">
        <title>Whole genome sequencing of Colletotrichum sp.</title>
        <authorList>
            <person name="Li H."/>
        </authorList>
    </citation>
    <scope>NUCLEOTIDE SEQUENCE</scope>
    <source>
        <strain evidence="4">CkLH20</strain>
    </source>
</reference>
<dbReference type="Gene3D" id="2.30.60.10">
    <property type="entry name" value="Cyanovirin-N"/>
    <property type="match status" value="1"/>
</dbReference>
<evidence type="ECO:0000256" key="1">
    <source>
        <dbReference type="SAM" id="MobiDB-lite"/>
    </source>
</evidence>
<evidence type="ECO:0000256" key="2">
    <source>
        <dbReference type="SAM" id="SignalP"/>
    </source>
</evidence>
<feature type="compositionally biased region" description="Pro residues" evidence="1">
    <location>
        <begin position="253"/>
        <end position="263"/>
    </location>
</feature>
<dbReference type="OrthoDB" id="2947935at2759"/>
<dbReference type="Pfam" id="PF08881">
    <property type="entry name" value="CVNH"/>
    <property type="match status" value="1"/>
</dbReference>
<dbReference type="InterPro" id="IPR011058">
    <property type="entry name" value="Cyanovirin-N"/>
</dbReference>
<gene>
    <name evidence="4" type="ORF">CkaCkLH20_09354</name>
</gene>
<feature type="compositionally biased region" description="Acidic residues" evidence="1">
    <location>
        <begin position="281"/>
        <end position="290"/>
    </location>
</feature>